<dbReference type="PROSITE" id="PS00232">
    <property type="entry name" value="CADHERIN_1"/>
    <property type="match status" value="3"/>
</dbReference>
<keyword evidence="8" id="KW-0325">Glycoprotein</keyword>
<dbReference type="GO" id="GO:0005886">
    <property type="term" value="C:plasma membrane"/>
    <property type="evidence" value="ECO:0007669"/>
    <property type="project" value="InterPro"/>
</dbReference>
<keyword evidence="4 9" id="KW-0106">Calcium</keyword>
<dbReference type="PRINTS" id="PR00205">
    <property type="entry name" value="CADHERIN"/>
</dbReference>
<dbReference type="PROSITE" id="PS50268">
    <property type="entry name" value="CADHERIN_2"/>
    <property type="match status" value="10"/>
</dbReference>
<dbReference type="FunFam" id="2.60.40.60:FF:000116">
    <property type="entry name" value="Dachsous cadherin-related 2"/>
    <property type="match status" value="1"/>
</dbReference>
<feature type="domain" description="Cadherin" evidence="11">
    <location>
        <begin position="300"/>
        <end position="400"/>
    </location>
</feature>
<dbReference type="Pfam" id="PF00028">
    <property type="entry name" value="Cadherin"/>
    <property type="match status" value="8"/>
</dbReference>
<dbReference type="PANTHER" id="PTHR24026">
    <property type="entry name" value="FAT ATYPICAL CADHERIN-RELATED"/>
    <property type="match status" value="1"/>
</dbReference>
<feature type="domain" description="Cadherin" evidence="11">
    <location>
        <begin position="1218"/>
        <end position="1318"/>
    </location>
</feature>
<gene>
    <name evidence="12" type="ORF">EVEC_LOCUS4843</name>
</gene>
<evidence type="ECO:0000259" key="11">
    <source>
        <dbReference type="PROSITE" id="PS50268"/>
    </source>
</evidence>
<dbReference type="EMBL" id="UXUI01007980">
    <property type="protein sequence ID" value="VDD90092.1"/>
    <property type="molecule type" value="Genomic_DNA"/>
</dbReference>
<dbReference type="Gene3D" id="2.60.40.60">
    <property type="entry name" value="Cadherins"/>
    <property type="match status" value="11"/>
</dbReference>
<evidence type="ECO:0000256" key="2">
    <source>
        <dbReference type="ARBA" id="ARBA00022692"/>
    </source>
</evidence>
<feature type="domain" description="Cadherin" evidence="11">
    <location>
        <begin position="590"/>
        <end position="696"/>
    </location>
</feature>
<dbReference type="STRING" id="51028.A0A3P6HRD4"/>
<feature type="domain" description="Cadherin" evidence="11">
    <location>
        <begin position="697"/>
        <end position="802"/>
    </location>
</feature>
<dbReference type="CDD" id="cd11304">
    <property type="entry name" value="Cadherin_repeat"/>
    <property type="match status" value="11"/>
</dbReference>
<evidence type="ECO:0000313" key="13">
    <source>
        <dbReference type="Proteomes" id="UP000274131"/>
    </source>
</evidence>
<proteinExistence type="predicted"/>
<dbReference type="InterPro" id="IPR020894">
    <property type="entry name" value="Cadherin_CS"/>
</dbReference>
<organism evidence="12 13">
    <name type="scientific">Enterobius vermicularis</name>
    <name type="common">Human pinworm</name>
    <dbReference type="NCBI Taxonomy" id="51028"/>
    <lineage>
        <taxon>Eukaryota</taxon>
        <taxon>Metazoa</taxon>
        <taxon>Ecdysozoa</taxon>
        <taxon>Nematoda</taxon>
        <taxon>Chromadorea</taxon>
        <taxon>Rhabditida</taxon>
        <taxon>Spirurina</taxon>
        <taxon>Oxyuridomorpha</taxon>
        <taxon>Oxyuroidea</taxon>
        <taxon>Oxyuridae</taxon>
        <taxon>Enterobius</taxon>
    </lineage>
</organism>
<keyword evidence="6 10" id="KW-1133">Transmembrane helix</keyword>
<dbReference type="SMART" id="SM00112">
    <property type="entry name" value="CA"/>
    <property type="match status" value="11"/>
</dbReference>
<dbReference type="GO" id="GO:0007156">
    <property type="term" value="P:homophilic cell adhesion via plasma membrane adhesion molecules"/>
    <property type="evidence" value="ECO:0007669"/>
    <property type="project" value="InterPro"/>
</dbReference>
<keyword evidence="13" id="KW-1185">Reference proteome</keyword>
<keyword evidence="7 10" id="KW-0472">Membrane</keyword>
<dbReference type="OrthoDB" id="6252479at2759"/>
<feature type="domain" description="Cadherin" evidence="11">
    <location>
        <begin position="1319"/>
        <end position="1428"/>
    </location>
</feature>
<evidence type="ECO:0000256" key="8">
    <source>
        <dbReference type="ARBA" id="ARBA00023180"/>
    </source>
</evidence>
<dbReference type="GO" id="GO:0005509">
    <property type="term" value="F:calcium ion binding"/>
    <property type="evidence" value="ECO:0007669"/>
    <property type="project" value="UniProtKB-UniRule"/>
</dbReference>
<evidence type="ECO:0000313" key="12">
    <source>
        <dbReference type="EMBL" id="VDD90092.1"/>
    </source>
</evidence>
<evidence type="ECO:0000256" key="5">
    <source>
        <dbReference type="ARBA" id="ARBA00022889"/>
    </source>
</evidence>
<dbReference type="PANTHER" id="PTHR24026:SF136">
    <property type="entry name" value="PROTOCADHERIN-23"/>
    <property type="match status" value="1"/>
</dbReference>
<evidence type="ECO:0000256" key="7">
    <source>
        <dbReference type="ARBA" id="ARBA00023136"/>
    </source>
</evidence>
<evidence type="ECO:0000256" key="3">
    <source>
        <dbReference type="ARBA" id="ARBA00022737"/>
    </source>
</evidence>
<accession>A0A3P6HRD4</accession>
<evidence type="ECO:0000256" key="4">
    <source>
        <dbReference type="ARBA" id="ARBA00022837"/>
    </source>
</evidence>
<evidence type="ECO:0000256" key="9">
    <source>
        <dbReference type="PROSITE-ProRule" id="PRU00043"/>
    </source>
</evidence>
<feature type="domain" description="Cadherin" evidence="11">
    <location>
        <begin position="802"/>
        <end position="904"/>
    </location>
</feature>
<dbReference type="SUPFAM" id="SSF49313">
    <property type="entry name" value="Cadherin-like"/>
    <property type="match status" value="11"/>
</dbReference>
<reference evidence="12 13" key="1">
    <citation type="submission" date="2018-10" db="EMBL/GenBank/DDBJ databases">
        <authorList>
            <consortium name="Pathogen Informatics"/>
        </authorList>
    </citation>
    <scope>NUCLEOTIDE SEQUENCE [LARGE SCALE GENOMIC DNA]</scope>
</reference>
<dbReference type="InterPro" id="IPR002126">
    <property type="entry name" value="Cadherin-like_dom"/>
</dbReference>
<feature type="domain" description="Cadherin" evidence="11">
    <location>
        <begin position="488"/>
        <end position="588"/>
    </location>
</feature>
<dbReference type="Proteomes" id="UP000274131">
    <property type="component" value="Unassembled WGS sequence"/>
</dbReference>
<feature type="domain" description="Cadherin" evidence="11">
    <location>
        <begin position="1110"/>
        <end position="1217"/>
    </location>
</feature>
<keyword evidence="2 10" id="KW-0812">Transmembrane</keyword>
<keyword evidence="3" id="KW-0677">Repeat</keyword>
<evidence type="ECO:0000256" key="10">
    <source>
        <dbReference type="SAM" id="Phobius"/>
    </source>
</evidence>
<protein>
    <recommendedName>
        <fullName evidence="11">Cadherin domain-containing protein</fullName>
    </recommendedName>
</protein>
<comment type="subcellular location">
    <subcellularLocation>
        <location evidence="1">Membrane</location>
    </subcellularLocation>
</comment>
<feature type="domain" description="Cadherin" evidence="11">
    <location>
        <begin position="195"/>
        <end position="300"/>
    </location>
</feature>
<evidence type="ECO:0000256" key="6">
    <source>
        <dbReference type="ARBA" id="ARBA00022989"/>
    </source>
</evidence>
<evidence type="ECO:0000256" key="1">
    <source>
        <dbReference type="ARBA" id="ARBA00004370"/>
    </source>
</evidence>
<feature type="transmembrane region" description="Helical" evidence="10">
    <location>
        <begin position="1428"/>
        <end position="1449"/>
    </location>
</feature>
<feature type="domain" description="Cadherin" evidence="11">
    <location>
        <begin position="905"/>
        <end position="1109"/>
    </location>
</feature>
<keyword evidence="5" id="KW-0130">Cell adhesion</keyword>
<dbReference type="InterPro" id="IPR015919">
    <property type="entry name" value="Cadherin-like_sf"/>
</dbReference>
<name>A0A3P6HRD4_ENTVE</name>
<sequence length="1647" mass="184872">MGSVRSAFTCLFRIPDDCLKKCRVIGLNASNVYRWEIEASDVALFFYIDQNALWTTSEFDASYFEKNRRLTILAYDYEGRKRAATFFIRPVLAVLPATRGATTYIKIGRSTAVGTKITTIGREERDVFWSLQNQTDKFVLHEASSSLYISTSLIDSDETSFILNIIRTIAPEYTIEKYPVFVEVVSENIHHPEFEECPIIITISEKTLVGSQIAKVRAIDYDEGPDGDVVYHLVGNEEMFSVDPNTGDLFVSRPLNRSLIPRTFLVVEARDRAVKAKQQKYSRCIVFVNINDTNNNAPFFLSDSTIHIKENGCITGVIHHVVAKDVDEGDNGQIVYSVVDSSLNDAFEINQTTGALTVKDCLSETASVRIRAADQGSKPNIAEQNLTVVVTPNKNFWKFFINKHYHFEVMKDIPIAGDLRELKLFSNFISEKEVFEISNTGKIQTVALLTASSYDFVVIAVSNENQSDWASIRITVSKNGSDFPRIASTSCGNLTIRENLVIPNLAQIFIVSDNLEENLQYKIVAGNERNLFTINHTTGLVSCVPLDREYKSEHFLVVVVEKQGLMTQADTCTLRVKVRDENDNPPNITSIVPDLIRITDDTKVGSVVAKVNVIDEDEGENSQVYFSLIEDASGMFDVNSETGDIIFARDLKTIHNEFVLKIRALNLGSSLPLFDDAIVRTLLHRRKPEQAHEPSFLSQRYIGFVFEGAPKGETALKNEQFKVSSTDRIIGDAPLVYSIVSGNVDNVFEIDDSGSIRTRQELDREIQAEYNLKIIGHGEYKTSPVTTAYIRVLNVNDNAPLIRKMRPYHVLESVPVGTVIGKVIATDVDVDSYIEYSIARNKFFDINRFSGVIHTKNKLDYETSSRHELKIQYTVALQAYDGVHSTTSTFVVEVIDENDNAPHFEKNFYDVAVEKNLPVGRRIAAVAARDMDFGSNGMISYNFSRYSNLFQINSSDGILLYDVQAFDHGIPPLSSAVTVRIRVIDNVMSYIPTDDNRFSFVIPEDMPAYVTFGYLKIPGTSEVLIDYQITDNLGGSVFDVDSNGALMLRRSVDRETVAEYKFSVSDMIFLAKILAGFFRVEASSKFSLGRTKANVEVRITDVNDNTPFFAPHSKSVLVSENMKANDVLMRFTASDADLNNTVLYELVAGNEFEMFRLDQATGLLYFAKWSEEALREQKKFPDLFIVAYDNGEPPKWNMTSVSVVFDIDAWSGSAPFFIVPYYQKSVFENLAAGEIVLKPRAVNRIGIHGSSWEYTLKNNDEIFYCNRSTGDIKIRAKLDYETRTSYEFSLIVRDRISRSAVVPIRVNVLGIDEYPPTFTKKSFVFRIPNTAQAGERVGIITATDRDSGIDGVVRYFFENKSVHYLTIDPETGQAFLEKSLVGWNHSTDEITVVASSGTLHSKTKLLIEIGDFSEDSKMSTGALADTSFVTVISILLLLIFASAVAFLVFKMRKRIEEEKQPQKQVYSISRGNVAVMADIYRRSPKFTYERQTMPLPAPPNMGEQTVLPAEESAYGEESARLQNRNVNEQLRKLESTIIGRSMPRSMPDSGIEPDSISLTSSVTDYLTQIGVTHNQLFDQNTDERLSGRESLSVNHPYSDKEINELIYAKVDEILSPASRINSATPVSFSVPSFSVGSLSQLSFFFFL</sequence>